<protein>
    <submittedName>
        <fullName evidence="2">Uncharacterized protein</fullName>
    </submittedName>
</protein>
<evidence type="ECO:0000313" key="3">
    <source>
        <dbReference type="Proteomes" id="UP001152795"/>
    </source>
</evidence>
<proteinExistence type="predicted"/>
<name>A0A6S7FMZ1_PARCT</name>
<organism evidence="2 3">
    <name type="scientific">Paramuricea clavata</name>
    <name type="common">Red gorgonian</name>
    <name type="synonym">Violescent sea-whip</name>
    <dbReference type="NCBI Taxonomy" id="317549"/>
    <lineage>
        <taxon>Eukaryota</taxon>
        <taxon>Metazoa</taxon>
        <taxon>Cnidaria</taxon>
        <taxon>Anthozoa</taxon>
        <taxon>Octocorallia</taxon>
        <taxon>Malacalcyonacea</taxon>
        <taxon>Plexauridae</taxon>
        <taxon>Paramuricea</taxon>
    </lineage>
</organism>
<gene>
    <name evidence="2" type="ORF">PACLA_8A044273</name>
</gene>
<dbReference type="Proteomes" id="UP001152795">
    <property type="component" value="Unassembled WGS sequence"/>
</dbReference>
<accession>A0A6S7FMZ1</accession>
<reference evidence="2" key="1">
    <citation type="submission" date="2020-04" db="EMBL/GenBank/DDBJ databases">
        <authorList>
            <person name="Alioto T."/>
            <person name="Alioto T."/>
            <person name="Gomez Garrido J."/>
        </authorList>
    </citation>
    <scope>NUCLEOTIDE SEQUENCE</scope>
    <source>
        <strain evidence="2">A484AB</strain>
    </source>
</reference>
<dbReference type="EMBL" id="CACRXK020000111">
    <property type="protein sequence ID" value="CAB3978412.1"/>
    <property type="molecule type" value="Genomic_DNA"/>
</dbReference>
<dbReference type="AlphaFoldDB" id="A0A6S7FMZ1"/>
<evidence type="ECO:0000256" key="1">
    <source>
        <dbReference type="SAM" id="MobiDB-lite"/>
    </source>
</evidence>
<feature type="region of interest" description="Disordered" evidence="1">
    <location>
        <begin position="68"/>
        <end position="104"/>
    </location>
</feature>
<comment type="caution">
    <text evidence="2">The sequence shown here is derived from an EMBL/GenBank/DDBJ whole genome shotgun (WGS) entry which is preliminary data.</text>
</comment>
<feature type="compositionally biased region" description="Acidic residues" evidence="1">
    <location>
        <begin position="84"/>
        <end position="104"/>
    </location>
</feature>
<dbReference type="OrthoDB" id="10068564at2759"/>
<keyword evidence="3" id="KW-1185">Reference proteome</keyword>
<sequence>MIKNCGKLIIRRKRNTSNMQTWGGKRKRDLVLLQQKHKKKYSTNFRLDPLEVVQVKGSQIIMKDNSGKTYRQNSSHVKKFLKPDEEEEEVSIDKEELEGEVEDA</sequence>
<evidence type="ECO:0000313" key="2">
    <source>
        <dbReference type="EMBL" id="CAB3978412.1"/>
    </source>
</evidence>